<evidence type="ECO:0000313" key="4">
    <source>
        <dbReference type="EMBL" id="CAF1292906.1"/>
    </source>
</evidence>
<evidence type="ECO:0000256" key="1">
    <source>
        <dbReference type="SAM" id="MobiDB-lite"/>
    </source>
</evidence>
<accession>A0A815D2P6</accession>
<protein>
    <recommendedName>
        <fullName evidence="3">Alpha/beta hydrolase fold-3 domain-containing protein</fullName>
    </recommendedName>
</protein>
<evidence type="ECO:0000259" key="3">
    <source>
        <dbReference type="Pfam" id="PF07859"/>
    </source>
</evidence>
<proteinExistence type="predicted"/>
<evidence type="ECO:0000256" key="2">
    <source>
        <dbReference type="SAM" id="Phobius"/>
    </source>
</evidence>
<sequence>MAGKLPRLAIILGSFVTLIAYLYHVPNSEGVAQMDRIRIISASMKIINFVGLVSETLGFAPAWYIQRNSGLILKKLRKPEVNTNLEIKDILIEDVPARIYSPSNLNNDKTKLLPAIIYYHGGAFYMGSVDTHHPLTRRLALKTGFIVISVDQNKNNNNNPTLNESRTKKSSRRHHRHRQQQHNHDQSDRYSTYNVAYENNKREQQESNKQMNISNDALQALLNSRFKLIDLVDLLKKIYPKLFSNNQKRELQFIEQLSETNTDGRITLKDFERQSSVLLGERINLLVPFFSSSAQSSNPTNDTELILELRREISSCRTTIDDLQTKIITCEKSQRLSNEVEFEYEDLLKFLYEQLHQYKLNEVNHIKQIRANDQLIQKLFHYLSIYVNQPKDEHILAQLKYEYEQQQKLNENSHNTSFVPNNKYHERF</sequence>
<keyword evidence="2" id="KW-0812">Transmembrane</keyword>
<keyword evidence="2" id="KW-0472">Membrane</keyword>
<reference evidence="4" key="1">
    <citation type="submission" date="2021-02" db="EMBL/GenBank/DDBJ databases">
        <authorList>
            <person name="Nowell W R."/>
        </authorList>
    </citation>
    <scope>NUCLEOTIDE SEQUENCE</scope>
</reference>
<feature type="transmembrane region" description="Helical" evidence="2">
    <location>
        <begin position="6"/>
        <end position="25"/>
    </location>
</feature>
<dbReference type="Gene3D" id="3.40.50.1820">
    <property type="entry name" value="alpha/beta hydrolase"/>
    <property type="match status" value="1"/>
</dbReference>
<dbReference type="AlphaFoldDB" id="A0A815D2P6"/>
<keyword evidence="2" id="KW-1133">Transmembrane helix</keyword>
<dbReference type="InterPro" id="IPR029058">
    <property type="entry name" value="AB_hydrolase_fold"/>
</dbReference>
<feature type="domain" description="Alpha/beta hydrolase fold-3" evidence="3">
    <location>
        <begin position="116"/>
        <end position="151"/>
    </location>
</feature>
<gene>
    <name evidence="4" type="ORF">JYZ213_LOCUS31875</name>
</gene>
<dbReference type="Pfam" id="PF07859">
    <property type="entry name" value="Abhydrolase_3"/>
    <property type="match status" value="1"/>
</dbReference>
<comment type="caution">
    <text evidence="4">The sequence shown here is derived from an EMBL/GenBank/DDBJ whole genome shotgun (WGS) entry which is preliminary data.</text>
</comment>
<organism evidence="4 5">
    <name type="scientific">Adineta steineri</name>
    <dbReference type="NCBI Taxonomy" id="433720"/>
    <lineage>
        <taxon>Eukaryota</taxon>
        <taxon>Metazoa</taxon>
        <taxon>Spiralia</taxon>
        <taxon>Gnathifera</taxon>
        <taxon>Rotifera</taxon>
        <taxon>Eurotatoria</taxon>
        <taxon>Bdelloidea</taxon>
        <taxon>Adinetida</taxon>
        <taxon>Adinetidae</taxon>
        <taxon>Adineta</taxon>
    </lineage>
</organism>
<dbReference type="Proteomes" id="UP000663845">
    <property type="component" value="Unassembled WGS sequence"/>
</dbReference>
<dbReference type="SUPFAM" id="SSF53474">
    <property type="entry name" value="alpha/beta-Hydrolases"/>
    <property type="match status" value="1"/>
</dbReference>
<feature type="compositionally biased region" description="Basic residues" evidence="1">
    <location>
        <begin position="168"/>
        <end position="181"/>
    </location>
</feature>
<dbReference type="EMBL" id="CAJNOG010000552">
    <property type="protein sequence ID" value="CAF1292906.1"/>
    <property type="molecule type" value="Genomic_DNA"/>
</dbReference>
<name>A0A815D2P6_9BILA</name>
<dbReference type="InterPro" id="IPR013094">
    <property type="entry name" value="AB_hydrolase_3"/>
</dbReference>
<dbReference type="GO" id="GO:0016787">
    <property type="term" value="F:hydrolase activity"/>
    <property type="evidence" value="ECO:0007669"/>
    <property type="project" value="InterPro"/>
</dbReference>
<evidence type="ECO:0000313" key="5">
    <source>
        <dbReference type="Proteomes" id="UP000663845"/>
    </source>
</evidence>
<feature type="region of interest" description="Disordered" evidence="1">
    <location>
        <begin position="152"/>
        <end position="192"/>
    </location>
</feature>
<feature type="transmembrane region" description="Helical" evidence="2">
    <location>
        <begin position="46"/>
        <end position="65"/>
    </location>
</feature>